<dbReference type="EMBL" id="KV453843">
    <property type="protein sequence ID" value="ODV89554.1"/>
    <property type="molecule type" value="Genomic_DNA"/>
</dbReference>
<dbReference type="PIRSF" id="PIRSF016516">
    <property type="entry name" value="Allantoicase"/>
    <property type="match status" value="1"/>
</dbReference>
<name>A0A1E4TCS4_9ASCO</name>
<evidence type="ECO:0000259" key="8">
    <source>
        <dbReference type="Pfam" id="PF03561"/>
    </source>
</evidence>
<accession>A0A1E4TCS4</accession>
<gene>
    <name evidence="9" type="ORF">CANCADRAFT_140644</name>
</gene>
<keyword evidence="10" id="KW-1185">Reference proteome</keyword>
<evidence type="ECO:0000256" key="2">
    <source>
        <dbReference type="ARBA" id="ARBA00009242"/>
    </source>
</evidence>
<dbReference type="Pfam" id="PF03561">
    <property type="entry name" value="Allantoicase"/>
    <property type="match status" value="2"/>
</dbReference>
<feature type="domain" description="Allantoicase" evidence="8">
    <location>
        <begin position="195"/>
        <end position="335"/>
    </location>
</feature>
<sequence>MSRQISTEEAAVQLQAKYTDVVGQKVGGSVISVSDEWFAEAANLLKPNPPVSHKGQFSFTGAVFDGWETRRHNPDHDWVIIKTGVNSATIRGVEVDTGFFDGNHAPEIDVEATFLKPNEDIKNAKWIKVIDRHECGPAQRHHFILPSETNEAYTHVRLNMYPDGGIGRFRVWGRPVVVLPEDKNAIIDFAAVANGGQAISCSDQHFGTIDNLLLPGRGKDMGDGWETKRSRGKDHIDWAIIRLGAPTIPDHLLIDTAHFRGNFPKQVKVEGLYSTEAEDPTVDDTRWNTLLDPQDCKADAEHVFKDLKTTDKITHVKLIIIPDGGVKRIRVFGKIAE</sequence>
<comment type="function">
    <text evidence="6">Utilization of purines as secondary nitrogen sources, when primary sources are limiting.</text>
</comment>
<dbReference type="EC" id="3.5.3.4" evidence="3"/>
<evidence type="ECO:0000256" key="5">
    <source>
        <dbReference type="ARBA" id="ARBA00022801"/>
    </source>
</evidence>
<evidence type="ECO:0000256" key="4">
    <source>
        <dbReference type="ARBA" id="ARBA00022631"/>
    </source>
</evidence>
<keyword evidence="4" id="KW-0659">Purine metabolism</keyword>
<dbReference type="OrthoDB" id="10266039at2759"/>
<comment type="pathway">
    <text evidence="7">Nitrogen metabolism; (S)-allantoin degradation; (S)-ureidoglycolate from allantoate (aminidohydrolase route): step 1/1.</text>
</comment>
<dbReference type="PANTHER" id="PTHR12045:SF3">
    <property type="entry name" value="INACTIVE ALLANTOICASE-RELATED"/>
    <property type="match status" value="1"/>
</dbReference>
<dbReference type="PANTHER" id="PTHR12045">
    <property type="entry name" value="ALLANTOICASE"/>
    <property type="match status" value="1"/>
</dbReference>
<dbReference type="HAMAP" id="MF_00813">
    <property type="entry name" value="Allantoicase"/>
    <property type="match status" value="1"/>
</dbReference>
<dbReference type="SUPFAM" id="SSF49785">
    <property type="entry name" value="Galactose-binding domain-like"/>
    <property type="match status" value="2"/>
</dbReference>
<proteinExistence type="inferred from homology"/>
<dbReference type="InterPro" id="IPR008979">
    <property type="entry name" value="Galactose-bd-like_sf"/>
</dbReference>
<dbReference type="Proteomes" id="UP000095023">
    <property type="component" value="Unassembled WGS sequence"/>
</dbReference>
<feature type="domain" description="Allantoicase" evidence="8">
    <location>
        <begin position="27"/>
        <end position="175"/>
    </location>
</feature>
<dbReference type="Gene3D" id="2.60.120.260">
    <property type="entry name" value="Galactose-binding domain-like"/>
    <property type="match status" value="2"/>
</dbReference>
<organism evidence="9 10">
    <name type="scientific">Tortispora caseinolytica NRRL Y-17796</name>
    <dbReference type="NCBI Taxonomy" id="767744"/>
    <lineage>
        <taxon>Eukaryota</taxon>
        <taxon>Fungi</taxon>
        <taxon>Dikarya</taxon>
        <taxon>Ascomycota</taxon>
        <taxon>Saccharomycotina</taxon>
        <taxon>Trigonopsidomycetes</taxon>
        <taxon>Trigonopsidales</taxon>
        <taxon>Trigonopsidaceae</taxon>
        <taxon>Tortispora</taxon>
    </lineage>
</organism>
<comment type="similarity">
    <text evidence="2">Belongs to the allantoicase family.</text>
</comment>
<evidence type="ECO:0000256" key="3">
    <source>
        <dbReference type="ARBA" id="ARBA00012170"/>
    </source>
</evidence>
<evidence type="ECO:0000256" key="7">
    <source>
        <dbReference type="ARBA" id="ARBA00060607"/>
    </source>
</evidence>
<evidence type="ECO:0000256" key="1">
    <source>
        <dbReference type="ARBA" id="ARBA00001314"/>
    </source>
</evidence>
<comment type="catalytic activity">
    <reaction evidence="1">
        <text>allantoate + H2O = (S)-ureidoglycolate + urea</text>
        <dbReference type="Rhea" id="RHEA:11016"/>
        <dbReference type="ChEBI" id="CHEBI:15377"/>
        <dbReference type="ChEBI" id="CHEBI:16199"/>
        <dbReference type="ChEBI" id="CHEBI:17536"/>
        <dbReference type="ChEBI" id="CHEBI:57296"/>
        <dbReference type="EC" id="3.5.3.4"/>
    </reaction>
</comment>
<dbReference type="GO" id="GO:0000256">
    <property type="term" value="P:allantoin catabolic process"/>
    <property type="evidence" value="ECO:0007669"/>
    <property type="project" value="EnsemblFungi"/>
</dbReference>
<reference evidence="10" key="1">
    <citation type="submission" date="2016-02" db="EMBL/GenBank/DDBJ databases">
        <title>Comparative genomics of biotechnologically important yeasts.</title>
        <authorList>
            <consortium name="DOE Joint Genome Institute"/>
            <person name="Riley R."/>
            <person name="Haridas S."/>
            <person name="Wolfe K.H."/>
            <person name="Lopes M.R."/>
            <person name="Hittinger C.T."/>
            <person name="Goker M."/>
            <person name="Salamov A."/>
            <person name="Wisecaver J."/>
            <person name="Long T.M."/>
            <person name="Aerts A.L."/>
            <person name="Barry K."/>
            <person name="Choi C."/>
            <person name="Clum A."/>
            <person name="Coughlan A.Y."/>
            <person name="Deshpande S."/>
            <person name="Douglass A.P."/>
            <person name="Hanson S.J."/>
            <person name="Klenk H.-P."/>
            <person name="Labutti K."/>
            <person name="Lapidus A."/>
            <person name="Lindquist E."/>
            <person name="Lipzen A."/>
            <person name="Meier-Kolthoff J.P."/>
            <person name="Ohm R.A."/>
            <person name="Otillar R.P."/>
            <person name="Pangilinan J."/>
            <person name="Peng Y."/>
            <person name="Rokas A."/>
            <person name="Rosa C.A."/>
            <person name="Scheuner C."/>
            <person name="Sibirny A.A."/>
            <person name="Slot J.C."/>
            <person name="Stielow J.B."/>
            <person name="Sun H."/>
            <person name="Kurtzman C.P."/>
            <person name="Blackwell M."/>
            <person name="Jeffries T.W."/>
            <person name="Grigoriev I.V."/>
        </authorList>
    </citation>
    <scope>NUCLEOTIDE SEQUENCE [LARGE SCALE GENOMIC DNA]</scope>
    <source>
        <strain evidence="10">NRRL Y-17796</strain>
    </source>
</reference>
<protein>
    <recommendedName>
        <fullName evidence="3">allantoicase</fullName>
        <ecNumber evidence="3">3.5.3.4</ecNumber>
    </recommendedName>
</protein>
<dbReference type="InterPro" id="IPR015908">
    <property type="entry name" value="Allantoicase_dom"/>
</dbReference>
<dbReference type="AlphaFoldDB" id="A0A1E4TCS4"/>
<dbReference type="GO" id="GO:0004037">
    <property type="term" value="F:allantoicase activity"/>
    <property type="evidence" value="ECO:0007669"/>
    <property type="project" value="UniProtKB-EC"/>
</dbReference>
<dbReference type="FunFam" id="2.60.120.260:FF:000078">
    <property type="entry name" value="DAL2p Allantoicase"/>
    <property type="match status" value="1"/>
</dbReference>
<dbReference type="InterPro" id="IPR005164">
    <property type="entry name" value="Allantoicase"/>
</dbReference>
<evidence type="ECO:0000313" key="9">
    <source>
        <dbReference type="EMBL" id="ODV89554.1"/>
    </source>
</evidence>
<dbReference type="GO" id="GO:0006144">
    <property type="term" value="P:purine nucleobase metabolic process"/>
    <property type="evidence" value="ECO:0007669"/>
    <property type="project" value="UniProtKB-KW"/>
</dbReference>
<evidence type="ECO:0000313" key="10">
    <source>
        <dbReference type="Proteomes" id="UP000095023"/>
    </source>
</evidence>
<evidence type="ECO:0000256" key="6">
    <source>
        <dbReference type="ARBA" id="ARBA00056910"/>
    </source>
</evidence>
<keyword evidence="5" id="KW-0378">Hydrolase</keyword>
<dbReference type="FunFam" id="2.60.120.260:FF:000059">
    <property type="entry name" value="Probable allantoicase"/>
    <property type="match status" value="1"/>
</dbReference>
<dbReference type="NCBIfam" id="TIGR02961">
    <property type="entry name" value="allantoicase"/>
    <property type="match status" value="1"/>
</dbReference>